<feature type="domain" description="HAMP" evidence="14">
    <location>
        <begin position="170"/>
        <end position="235"/>
    </location>
</feature>
<dbReference type="InterPro" id="IPR036097">
    <property type="entry name" value="HisK_dim/P_sf"/>
</dbReference>
<evidence type="ECO:0000256" key="3">
    <source>
        <dbReference type="ARBA" id="ARBA00012438"/>
    </source>
</evidence>
<evidence type="ECO:0000256" key="9">
    <source>
        <dbReference type="ARBA" id="ARBA00023012"/>
    </source>
</evidence>
<dbReference type="CDD" id="cd06225">
    <property type="entry name" value="HAMP"/>
    <property type="match status" value="1"/>
</dbReference>
<dbReference type="PRINTS" id="PR00344">
    <property type="entry name" value="BCTRLSENSOR"/>
</dbReference>
<dbReference type="OrthoDB" id="9786919at2"/>
<keyword evidence="5" id="KW-0808">Transferase</keyword>
<sequence length="456" mass="47427">MREPARRRRSLRVRATTAVAVLALLLGVLGAVAFALLLRGSLEDGVRDAADRTLETVADAVAAGGPQAVTDLGDDDLVQVLDGDGRVIAHGEDADGPPLYDGERADDVVVDGERRLVVAGDVEAAGDVTVVVAASLEDADEAVAAVVRLLAVAVPLVVALVALLAWVVVGRALRPVERIRRDAEAIGSSPGDARADGRGDARVHARVDEPGTGDEVDRLARTLNGMLARLDAARTAQRRFVSDASHELRSPLATVRQHAELARIHPDRTSLAELADVVLAEGARQEELVDALLVLSRLDEGAGLDARPVDLDDVALEEVARLRGRADVRVDGSGIRAARVTGDARLLALAVRNLAENAARHAASTVAVSTAATDDGVVLAVDDDGRGIPAAERERVLDRFVRLDEGRDRDSGGSGLGLAIVRAVAEAHGGSARVEEAPGGGARVVLRLPAAPDDAG</sequence>
<dbReference type="InterPro" id="IPR003661">
    <property type="entry name" value="HisK_dim/P_dom"/>
</dbReference>
<keyword evidence="6 12" id="KW-0812">Transmembrane</keyword>
<keyword evidence="9" id="KW-0902">Two-component regulatory system</keyword>
<dbReference type="GO" id="GO:0005886">
    <property type="term" value="C:plasma membrane"/>
    <property type="evidence" value="ECO:0007669"/>
    <property type="project" value="UniProtKB-SubCell"/>
</dbReference>
<dbReference type="EC" id="2.7.13.3" evidence="3"/>
<keyword evidence="10 12" id="KW-0472">Membrane</keyword>
<feature type="compositionally biased region" description="Basic and acidic residues" evidence="11">
    <location>
        <begin position="193"/>
        <end position="211"/>
    </location>
</feature>
<evidence type="ECO:0000256" key="10">
    <source>
        <dbReference type="ARBA" id="ARBA00023136"/>
    </source>
</evidence>
<feature type="domain" description="Histidine kinase" evidence="13">
    <location>
        <begin position="243"/>
        <end position="452"/>
    </location>
</feature>
<evidence type="ECO:0000256" key="11">
    <source>
        <dbReference type="SAM" id="MobiDB-lite"/>
    </source>
</evidence>
<dbReference type="InterPro" id="IPR003660">
    <property type="entry name" value="HAMP_dom"/>
</dbReference>
<dbReference type="GO" id="GO:0000155">
    <property type="term" value="F:phosphorelay sensor kinase activity"/>
    <property type="evidence" value="ECO:0007669"/>
    <property type="project" value="InterPro"/>
</dbReference>
<dbReference type="Gene3D" id="6.10.340.10">
    <property type="match status" value="1"/>
</dbReference>
<reference evidence="15" key="1">
    <citation type="submission" date="2017-08" db="EMBL/GenBank/DDBJ databases">
        <title>Genomes of multiple Clavibacter strains from different subspecies.</title>
        <authorList>
            <person name="Yuan X.-K."/>
            <person name="Li X.-S."/>
            <person name="Nie J."/>
            <person name="De Boer S.H."/>
        </authorList>
    </citation>
    <scope>NUCLEOTIDE SEQUENCE [LARGE SCALE GENOMIC DNA]</scope>
    <source>
        <strain evidence="15">ATCC 33566</strain>
    </source>
</reference>
<keyword evidence="7 15" id="KW-0418">Kinase</keyword>
<accession>A0A225CM27</accession>
<evidence type="ECO:0000256" key="8">
    <source>
        <dbReference type="ARBA" id="ARBA00022989"/>
    </source>
</evidence>
<keyword evidence="16" id="KW-1185">Reference proteome</keyword>
<evidence type="ECO:0000259" key="13">
    <source>
        <dbReference type="PROSITE" id="PS50109"/>
    </source>
</evidence>
<comment type="caution">
    <text evidence="15">The sequence shown here is derived from an EMBL/GenBank/DDBJ whole genome shotgun (WGS) entry which is preliminary data.</text>
</comment>
<dbReference type="InterPro" id="IPR004358">
    <property type="entry name" value="Sig_transdc_His_kin-like_C"/>
</dbReference>
<dbReference type="SMART" id="SM00387">
    <property type="entry name" value="HATPase_c"/>
    <property type="match status" value="1"/>
</dbReference>
<dbReference type="PROSITE" id="PS50885">
    <property type="entry name" value="HAMP"/>
    <property type="match status" value="1"/>
</dbReference>
<dbReference type="Proteomes" id="UP000215316">
    <property type="component" value="Unassembled WGS sequence"/>
</dbReference>
<dbReference type="PANTHER" id="PTHR45436">
    <property type="entry name" value="SENSOR HISTIDINE KINASE YKOH"/>
    <property type="match status" value="1"/>
</dbReference>
<dbReference type="Pfam" id="PF00512">
    <property type="entry name" value="HisKA"/>
    <property type="match status" value="1"/>
</dbReference>
<dbReference type="AlphaFoldDB" id="A0A225CM27"/>
<dbReference type="SUPFAM" id="SSF55874">
    <property type="entry name" value="ATPase domain of HSP90 chaperone/DNA topoisomerase II/histidine kinase"/>
    <property type="match status" value="1"/>
</dbReference>
<dbReference type="InterPro" id="IPR050428">
    <property type="entry name" value="TCS_sensor_his_kinase"/>
</dbReference>
<keyword evidence="8 12" id="KW-1133">Transmembrane helix</keyword>
<evidence type="ECO:0000256" key="7">
    <source>
        <dbReference type="ARBA" id="ARBA00022777"/>
    </source>
</evidence>
<gene>
    <name evidence="15" type="ORF">B5P24_10740</name>
</gene>
<dbReference type="CDD" id="cd00082">
    <property type="entry name" value="HisKA"/>
    <property type="match status" value="1"/>
</dbReference>
<dbReference type="Gene3D" id="1.10.287.130">
    <property type="match status" value="1"/>
</dbReference>
<organism evidence="15 16">
    <name type="scientific">Clavibacter tessellarius</name>
    <dbReference type="NCBI Taxonomy" id="31965"/>
    <lineage>
        <taxon>Bacteria</taxon>
        <taxon>Bacillati</taxon>
        <taxon>Actinomycetota</taxon>
        <taxon>Actinomycetes</taxon>
        <taxon>Micrococcales</taxon>
        <taxon>Microbacteriaceae</taxon>
        <taxon>Clavibacter</taxon>
    </lineage>
</organism>
<dbReference type="InterPro" id="IPR005467">
    <property type="entry name" value="His_kinase_dom"/>
</dbReference>
<evidence type="ECO:0000256" key="12">
    <source>
        <dbReference type="SAM" id="Phobius"/>
    </source>
</evidence>
<dbReference type="PANTHER" id="PTHR45436:SF5">
    <property type="entry name" value="SENSOR HISTIDINE KINASE TRCS"/>
    <property type="match status" value="1"/>
</dbReference>
<name>A0A225CM27_9MICO</name>
<dbReference type="InterPro" id="IPR036890">
    <property type="entry name" value="HATPase_C_sf"/>
</dbReference>
<dbReference type="SUPFAM" id="SSF47384">
    <property type="entry name" value="Homodimeric domain of signal transducing histidine kinase"/>
    <property type="match status" value="1"/>
</dbReference>
<comment type="catalytic activity">
    <reaction evidence="1">
        <text>ATP + protein L-histidine = ADP + protein N-phospho-L-histidine.</text>
        <dbReference type="EC" id="2.7.13.3"/>
    </reaction>
</comment>
<evidence type="ECO:0000256" key="6">
    <source>
        <dbReference type="ARBA" id="ARBA00022692"/>
    </source>
</evidence>
<evidence type="ECO:0000256" key="2">
    <source>
        <dbReference type="ARBA" id="ARBA00004236"/>
    </source>
</evidence>
<evidence type="ECO:0000313" key="15">
    <source>
        <dbReference type="EMBL" id="OQJ63436.1"/>
    </source>
</evidence>
<dbReference type="RefSeq" id="WP_094129269.1">
    <property type="nucleotide sequence ID" value="NZ_JBHUJP010000004.1"/>
</dbReference>
<protein>
    <recommendedName>
        <fullName evidence="3">histidine kinase</fullName>
        <ecNumber evidence="3">2.7.13.3</ecNumber>
    </recommendedName>
</protein>
<dbReference type="SMART" id="SM00304">
    <property type="entry name" value="HAMP"/>
    <property type="match status" value="1"/>
</dbReference>
<feature type="region of interest" description="Disordered" evidence="11">
    <location>
        <begin position="186"/>
        <end position="211"/>
    </location>
</feature>
<proteinExistence type="predicted"/>
<dbReference type="PROSITE" id="PS50109">
    <property type="entry name" value="HIS_KIN"/>
    <property type="match status" value="1"/>
</dbReference>
<dbReference type="Pfam" id="PF00672">
    <property type="entry name" value="HAMP"/>
    <property type="match status" value="1"/>
</dbReference>
<evidence type="ECO:0000256" key="4">
    <source>
        <dbReference type="ARBA" id="ARBA00022553"/>
    </source>
</evidence>
<evidence type="ECO:0000256" key="5">
    <source>
        <dbReference type="ARBA" id="ARBA00022679"/>
    </source>
</evidence>
<dbReference type="Pfam" id="PF02518">
    <property type="entry name" value="HATPase_c"/>
    <property type="match status" value="1"/>
</dbReference>
<feature type="transmembrane region" description="Helical" evidence="12">
    <location>
        <begin position="145"/>
        <end position="169"/>
    </location>
</feature>
<keyword evidence="4" id="KW-0597">Phosphoprotein</keyword>
<dbReference type="SMART" id="SM00388">
    <property type="entry name" value="HisKA"/>
    <property type="match status" value="1"/>
</dbReference>
<evidence type="ECO:0000256" key="1">
    <source>
        <dbReference type="ARBA" id="ARBA00000085"/>
    </source>
</evidence>
<comment type="subcellular location">
    <subcellularLocation>
        <location evidence="2">Cell membrane</location>
    </subcellularLocation>
</comment>
<evidence type="ECO:0000259" key="14">
    <source>
        <dbReference type="PROSITE" id="PS50885"/>
    </source>
</evidence>
<evidence type="ECO:0000313" key="16">
    <source>
        <dbReference type="Proteomes" id="UP000215316"/>
    </source>
</evidence>
<dbReference type="EMBL" id="MZMQ01000001">
    <property type="protein sequence ID" value="OQJ63436.1"/>
    <property type="molecule type" value="Genomic_DNA"/>
</dbReference>
<dbReference type="InterPro" id="IPR003594">
    <property type="entry name" value="HATPase_dom"/>
</dbReference>
<dbReference type="Gene3D" id="3.30.565.10">
    <property type="entry name" value="Histidine kinase-like ATPase, C-terminal domain"/>
    <property type="match status" value="1"/>
</dbReference>